<dbReference type="Proteomes" id="UP000310636">
    <property type="component" value="Unassembled WGS sequence"/>
</dbReference>
<dbReference type="SUPFAM" id="SSF52540">
    <property type="entry name" value="P-loop containing nucleoside triphosphate hydrolases"/>
    <property type="match status" value="1"/>
</dbReference>
<dbReference type="Gene3D" id="3.40.50.300">
    <property type="entry name" value="P-loop containing nucleotide triphosphate hydrolases"/>
    <property type="match status" value="1"/>
</dbReference>
<keyword evidence="3" id="KW-0547">Nucleotide-binding</keyword>
<accession>A0A4V3WG97</accession>
<dbReference type="EMBL" id="SSOB01000004">
    <property type="protein sequence ID" value="THF83395.1"/>
    <property type="molecule type" value="Genomic_DNA"/>
</dbReference>
<protein>
    <submittedName>
        <fullName evidence="7">Urea ABC transporter ATP-binding subunit UrtE</fullName>
    </submittedName>
</protein>
<dbReference type="InterPro" id="IPR003439">
    <property type="entry name" value="ABC_transporter-like_ATP-bd"/>
</dbReference>
<evidence type="ECO:0000313" key="7">
    <source>
        <dbReference type="EMBL" id="THF83395.1"/>
    </source>
</evidence>
<dbReference type="CDD" id="cd03224">
    <property type="entry name" value="ABC_TM1139_LivF_branched"/>
    <property type="match status" value="1"/>
</dbReference>
<evidence type="ECO:0000256" key="1">
    <source>
        <dbReference type="ARBA" id="ARBA00005417"/>
    </source>
</evidence>
<proteinExistence type="inferred from homology"/>
<dbReference type="InterPro" id="IPR003593">
    <property type="entry name" value="AAA+_ATPase"/>
</dbReference>
<feature type="domain" description="ABC transporter" evidence="6">
    <location>
        <begin position="2"/>
        <end position="235"/>
    </location>
</feature>
<sequence>MLSVEALEAGYGESMILRDVSLKVEPGQVVCLMGRNGVGKSTLVKSIMGVIKTKRGQVKFNGSDITRSPSGERARAGIGYVPQGREVFGQLSVYENLRIGLEACRDKKRRKTREIPSEAIAKFPVLPSMYGRRGGDLSGGQQQQLAFARALVSEPELLLLDEPAEGIQPSIVQDIQDVIRSIRNEGRTSILLVEQSLDFVRSVGDVFYIMEKGTIVWSGGKERLDDPNVMRYLTI</sequence>
<keyword evidence="8" id="KW-1185">Reference proteome</keyword>
<evidence type="ECO:0000256" key="5">
    <source>
        <dbReference type="ARBA" id="ARBA00022970"/>
    </source>
</evidence>
<keyword evidence="2" id="KW-0813">Transport</keyword>
<dbReference type="OrthoDB" id="9776369at2"/>
<comment type="similarity">
    <text evidence="1">Belongs to the ABC transporter superfamily.</text>
</comment>
<dbReference type="GO" id="GO:0015658">
    <property type="term" value="F:branched-chain amino acid transmembrane transporter activity"/>
    <property type="evidence" value="ECO:0007669"/>
    <property type="project" value="TreeGrafter"/>
</dbReference>
<evidence type="ECO:0000313" key="8">
    <source>
        <dbReference type="Proteomes" id="UP000310636"/>
    </source>
</evidence>
<dbReference type="PANTHER" id="PTHR43820">
    <property type="entry name" value="HIGH-AFFINITY BRANCHED-CHAIN AMINO ACID TRANSPORT ATP-BINDING PROTEIN LIVF"/>
    <property type="match status" value="1"/>
</dbReference>
<dbReference type="InterPro" id="IPR017780">
    <property type="entry name" value="ABC_transptr_urea_ATP-bd_UrtE"/>
</dbReference>
<gene>
    <name evidence="7" type="primary">urtE</name>
    <name evidence="7" type="ORF">E6C55_04280</name>
</gene>
<dbReference type="PANTHER" id="PTHR43820:SF5">
    <property type="entry name" value="HIGH-AFFINITY BRANCHED-CHAIN AMINO ACID TRANSPORT ATP-BINDING PROTEIN"/>
    <property type="match status" value="1"/>
</dbReference>
<dbReference type="GO" id="GO:0016887">
    <property type="term" value="F:ATP hydrolysis activity"/>
    <property type="evidence" value="ECO:0007669"/>
    <property type="project" value="InterPro"/>
</dbReference>
<keyword evidence="5" id="KW-0029">Amino-acid transport</keyword>
<dbReference type="GO" id="GO:0015807">
    <property type="term" value="P:L-amino acid transport"/>
    <property type="evidence" value="ECO:0007669"/>
    <property type="project" value="TreeGrafter"/>
</dbReference>
<name>A0A4V3WG97_9BACL</name>
<keyword evidence="4 7" id="KW-0067">ATP-binding</keyword>
<evidence type="ECO:0000256" key="2">
    <source>
        <dbReference type="ARBA" id="ARBA00022448"/>
    </source>
</evidence>
<dbReference type="GO" id="GO:0005524">
    <property type="term" value="F:ATP binding"/>
    <property type="evidence" value="ECO:0007669"/>
    <property type="project" value="UniProtKB-KW"/>
</dbReference>
<dbReference type="NCBIfam" id="TIGR03410">
    <property type="entry name" value="urea_trans_UrtE"/>
    <property type="match status" value="1"/>
</dbReference>
<dbReference type="RefSeq" id="WP_136368551.1">
    <property type="nucleotide sequence ID" value="NZ_SSOB01000004.1"/>
</dbReference>
<comment type="caution">
    <text evidence="7">The sequence shown here is derived from an EMBL/GenBank/DDBJ whole genome shotgun (WGS) entry which is preliminary data.</text>
</comment>
<evidence type="ECO:0000256" key="4">
    <source>
        <dbReference type="ARBA" id="ARBA00022840"/>
    </source>
</evidence>
<organism evidence="7 8">
    <name type="scientific">Cohnella fermenti</name>
    <dbReference type="NCBI Taxonomy" id="2565925"/>
    <lineage>
        <taxon>Bacteria</taxon>
        <taxon>Bacillati</taxon>
        <taxon>Bacillota</taxon>
        <taxon>Bacilli</taxon>
        <taxon>Bacillales</taxon>
        <taxon>Paenibacillaceae</taxon>
        <taxon>Cohnella</taxon>
    </lineage>
</organism>
<dbReference type="InterPro" id="IPR052156">
    <property type="entry name" value="BCAA_Transport_ATP-bd_LivF"/>
</dbReference>
<dbReference type="Pfam" id="PF00005">
    <property type="entry name" value="ABC_tran"/>
    <property type="match status" value="1"/>
</dbReference>
<dbReference type="InterPro" id="IPR027417">
    <property type="entry name" value="P-loop_NTPase"/>
</dbReference>
<reference evidence="7 8" key="1">
    <citation type="submission" date="2019-04" db="EMBL/GenBank/DDBJ databases">
        <title>Cohnella sp. nov. isolated from preserved vegetables.</title>
        <authorList>
            <person name="Lin S.-Y."/>
            <person name="Hung M.-H."/>
            <person name="Young C.-C."/>
        </authorList>
    </citation>
    <scope>NUCLEOTIDE SEQUENCE [LARGE SCALE GENOMIC DNA]</scope>
    <source>
        <strain evidence="7 8">CC-MHH1044</strain>
    </source>
</reference>
<evidence type="ECO:0000259" key="6">
    <source>
        <dbReference type="PROSITE" id="PS50893"/>
    </source>
</evidence>
<dbReference type="AlphaFoldDB" id="A0A4V3WG97"/>
<dbReference type="SMART" id="SM00382">
    <property type="entry name" value="AAA"/>
    <property type="match status" value="1"/>
</dbReference>
<dbReference type="PROSITE" id="PS50893">
    <property type="entry name" value="ABC_TRANSPORTER_2"/>
    <property type="match status" value="1"/>
</dbReference>
<evidence type="ECO:0000256" key="3">
    <source>
        <dbReference type="ARBA" id="ARBA00022741"/>
    </source>
</evidence>